<gene>
    <name evidence="5" type="ORF">SAMN04489841_4441</name>
</gene>
<keyword evidence="3" id="KW-0804">Transcription</keyword>
<evidence type="ECO:0000256" key="2">
    <source>
        <dbReference type="ARBA" id="ARBA00023125"/>
    </source>
</evidence>
<dbReference type="EMBL" id="FOFD01000007">
    <property type="protein sequence ID" value="SER73226.1"/>
    <property type="molecule type" value="Genomic_DNA"/>
</dbReference>
<dbReference type="Gene3D" id="3.30.70.920">
    <property type="match status" value="1"/>
</dbReference>
<dbReference type="PROSITE" id="PS50956">
    <property type="entry name" value="HTH_ASNC_2"/>
    <property type="match status" value="1"/>
</dbReference>
<evidence type="ECO:0000313" key="6">
    <source>
        <dbReference type="Proteomes" id="UP000199114"/>
    </source>
</evidence>
<dbReference type="GO" id="GO:0043565">
    <property type="term" value="F:sequence-specific DNA binding"/>
    <property type="evidence" value="ECO:0007669"/>
    <property type="project" value="InterPro"/>
</dbReference>
<evidence type="ECO:0000256" key="1">
    <source>
        <dbReference type="ARBA" id="ARBA00023015"/>
    </source>
</evidence>
<dbReference type="Proteomes" id="UP000199114">
    <property type="component" value="Unassembled WGS sequence"/>
</dbReference>
<keyword evidence="6" id="KW-1185">Reference proteome</keyword>
<dbReference type="InterPro" id="IPR036388">
    <property type="entry name" value="WH-like_DNA-bd_sf"/>
</dbReference>
<organism evidence="5 6">
    <name type="scientific">Natrinema salaciae</name>
    <dbReference type="NCBI Taxonomy" id="1186196"/>
    <lineage>
        <taxon>Archaea</taxon>
        <taxon>Methanobacteriati</taxon>
        <taxon>Methanobacteriota</taxon>
        <taxon>Stenosarchaea group</taxon>
        <taxon>Halobacteria</taxon>
        <taxon>Halobacteriales</taxon>
        <taxon>Natrialbaceae</taxon>
        <taxon>Natrinema</taxon>
    </lineage>
</organism>
<protein>
    <submittedName>
        <fullName evidence="5">DNA-binding transcriptional regulator, Lrp family</fullName>
    </submittedName>
</protein>
<dbReference type="SUPFAM" id="SSF46785">
    <property type="entry name" value="Winged helix' DNA-binding domain"/>
    <property type="match status" value="1"/>
</dbReference>
<accession>A0A1H9RKD2</accession>
<dbReference type="PANTHER" id="PTHR30154">
    <property type="entry name" value="LEUCINE-RESPONSIVE REGULATORY PROTEIN"/>
    <property type="match status" value="1"/>
</dbReference>
<evidence type="ECO:0000256" key="3">
    <source>
        <dbReference type="ARBA" id="ARBA00023163"/>
    </source>
</evidence>
<keyword evidence="1" id="KW-0805">Transcription regulation</keyword>
<evidence type="ECO:0000313" key="5">
    <source>
        <dbReference type="EMBL" id="SER73226.1"/>
    </source>
</evidence>
<dbReference type="CDD" id="cd00090">
    <property type="entry name" value="HTH_ARSR"/>
    <property type="match status" value="1"/>
</dbReference>
<dbReference type="GO" id="GO:0005829">
    <property type="term" value="C:cytosol"/>
    <property type="evidence" value="ECO:0007669"/>
    <property type="project" value="TreeGrafter"/>
</dbReference>
<dbReference type="GO" id="GO:0043200">
    <property type="term" value="P:response to amino acid"/>
    <property type="evidence" value="ECO:0007669"/>
    <property type="project" value="TreeGrafter"/>
</dbReference>
<feature type="domain" description="HTH asnC-type" evidence="4">
    <location>
        <begin position="12"/>
        <end position="74"/>
    </location>
</feature>
<keyword evidence="2 5" id="KW-0238">DNA-binding</keyword>
<proteinExistence type="predicted"/>
<name>A0A1H9RKD2_9EURY</name>
<evidence type="ECO:0000259" key="4">
    <source>
        <dbReference type="PROSITE" id="PS50956"/>
    </source>
</evidence>
<dbReference type="InterPro" id="IPR036390">
    <property type="entry name" value="WH_DNA-bd_sf"/>
</dbReference>
<dbReference type="STRING" id="1186196.SAMN04489841_4441"/>
<dbReference type="AlphaFoldDB" id="A0A1H9RKD2"/>
<dbReference type="InterPro" id="IPR011991">
    <property type="entry name" value="ArsR-like_HTH"/>
</dbReference>
<dbReference type="SMART" id="SM00344">
    <property type="entry name" value="HTH_ASNC"/>
    <property type="match status" value="1"/>
</dbReference>
<dbReference type="Gene3D" id="1.10.10.10">
    <property type="entry name" value="Winged helix-like DNA-binding domain superfamily/Winged helix DNA-binding domain"/>
    <property type="match status" value="1"/>
</dbReference>
<dbReference type="InterPro" id="IPR000485">
    <property type="entry name" value="AsnC-type_HTH_dom"/>
</dbReference>
<dbReference type="PRINTS" id="PR00033">
    <property type="entry name" value="HTHASNC"/>
</dbReference>
<dbReference type="PANTHER" id="PTHR30154:SF34">
    <property type="entry name" value="TRANSCRIPTIONAL REGULATOR AZLB"/>
    <property type="match status" value="1"/>
</dbReference>
<dbReference type="Pfam" id="PF13412">
    <property type="entry name" value="HTH_24"/>
    <property type="match status" value="1"/>
</dbReference>
<reference evidence="6" key="1">
    <citation type="submission" date="2016-10" db="EMBL/GenBank/DDBJ databases">
        <authorList>
            <person name="Varghese N."/>
            <person name="Submissions S."/>
        </authorList>
    </citation>
    <scope>NUCLEOTIDE SEQUENCE [LARGE SCALE GENOMIC DNA]</scope>
    <source>
        <strain evidence="6">DSM 25055</strain>
    </source>
</reference>
<sequence length="164" mass="18102">MGVQRVAMGLELDSVDRGILHLLQQDARHNTATDIADEVDVTPNTVRNRIGRLEDAGIINGYVPVIDYERTDKSMHVIVQCTVPIHEREELAETALAIDGVVAVREVMTGRRNLRIDLVAGDTDEITAAVSRLQRQGIDVGEQELLKAEHRQPFDHFGADTAGD</sequence>
<dbReference type="InterPro" id="IPR019888">
    <property type="entry name" value="Tscrpt_reg_AsnC-like"/>
</dbReference>